<reference evidence="2 3" key="1">
    <citation type="submission" date="2016-10" db="EMBL/GenBank/DDBJ databases">
        <authorList>
            <person name="de Groot N.N."/>
        </authorList>
    </citation>
    <scope>NUCLEOTIDE SEQUENCE [LARGE SCALE GENOMIC DNA]</scope>
    <source>
        <strain evidence="2 3">DSM 22024</strain>
    </source>
</reference>
<dbReference type="InterPro" id="IPR050114">
    <property type="entry name" value="UPF0173_UPF0282_UlaG_hydrolase"/>
</dbReference>
<organism evidence="2 3">
    <name type="scientific">Actinopolymorpha singaporensis</name>
    <dbReference type="NCBI Taxonomy" id="117157"/>
    <lineage>
        <taxon>Bacteria</taxon>
        <taxon>Bacillati</taxon>
        <taxon>Actinomycetota</taxon>
        <taxon>Actinomycetes</taxon>
        <taxon>Propionibacteriales</taxon>
        <taxon>Actinopolymorphaceae</taxon>
        <taxon>Actinopolymorpha</taxon>
    </lineage>
</organism>
<evidence type="ECO:0000313" key="3">
    <source>
        <dbReference type="Proteomes" id="UP000198983"/>
    </source>
</evidence>
<dbReference type="AlphaFoldDB" id="A0A1H1YX46"/>
<dbReference type="InterPro" id="IPR036866">
    <property type="entry name" value="RibonucZ/Hydroxyglut_hydro"/>
</dbReference>
<dbReference type="SMART" id="SM00849">
    <property type="entry name" value="Lactamase_B"/>
    <property type="match status" value="1"/>
</dbReference>
<dbReference type="Gene3D" id="3.60.15.10">
    <property type="entry name" value="Ribonuclease Z/Hydroxyacylglutathione hydrolase-like"/>
    <property type="match status" value="1"/>
</dbReference>
<dbReference type="PANTHER" id="PTHR43546">
    <property type="entry name" value="UPF0173 METAL-DEPENDENT HYDROLASE MJ1163-RELATED"/>
    <property type="match status" value="1"/>
</dbReference>
<dbReference type="Pfam" id="PF13483">
    <property type="entry name" value="Lactamase_B_3"/>
    <property type="match status" value="1"/>
</dbReference>
<dbReference type="SUPFAM" id="SSF56281">
    <property type="entry name" value="Metallo-hydrolase/oxidoreductase"/>
    <property type="match status" value="1"/>
</dbReference>
<sequence>MRILKYTHSLVRLEKSDRALVIDPGSFSEEEPLDGAEAVLITHEHTDHLDVDKLARHPDLQIWTNAAVASLLTDVDPDRLHVVAAGEHFVAAGFEVGVYGELHEVIHPDLPPVPNIGFFVDDSFFHPGDAFTVPDRPVDTLMVPTSAPWLKSSESIDYIRAVRPRLAVSVHDGLLNDIGLGLVDNLVGGMAEQAGSEYRRLASGGAIDI</sequence>
<accession>A0A1H1YX46</accession>
<dbReference type="RefSeq" id="WP_092656808.1">
    <property type="nucleotide sequence ID" value="NZ_LT629732.1"/>
</dbReference>
<evidence type="ECO:0000313" key="2">
    <source>
        <dbReference type="EMBL" id="SDT26021.1"/>
    </source>
</evidence>
<dbReference type="STRING" id="117157.SAMN04489717_5750"/>
<protein>
    <submittedName>
        <fullName evidence="2">L-ascorbate metabolism protein UlaG, beta-lactamase superfamily</fullName>
    </submittedName>
</protein>
<evidence type="ECO:0000259" key="1">
    <source>
        <dbReference type="SMART" id="SM00849"/>
    </source>
</evidence>
<gene>
    <name evidence="2" type="ORF">SAMN04489717_5750</name>
</gene>
<dbReference type="PANTHER" id="PTHR43546:SF3">
    <property type="entry name" value="UPF0173 METAL-DEPENDENT HYDROLASE MJ1163"/>
    <property type="match status" value="1"/>
</dbReference>
<proteinExistence type="predicted"/>
<name>A0A1H1YX46_9ACTN</name>
<dbReference type="Proteomes" id="UP000198983">
    <property type="component" value="Chromosome I"/>
</dbReference>
<feature type="domain" description="Metallo-beta-lactamase" evidence="1">
    <location>
        <begin position="7"/>
        <end position="171"/>
    </location>
</feature>
<keyword evidence="3" id="KW-1185">Reference proteome</keyword>
<dbReference type="OrthoDB" id="3190691at2"/>
<dbReference type="EMBL" id="LT629732">
    <property type="protein sequence ID" value="SDT26021.1"/>
    <property type="molecule type" value="Genomic_DNA"/>
</dbReference>
<dbReference type="InterPro" id="IPR001279">
    <property type="entry name" value="Metallo-B-lactamas"/>
</dbReference>